<evidence type="ECO:0000313" key="2">
    <source>
        <dbReference type="EMBL" id="WAC01528.1"/>
    </source>
</evidence>
<dbReference type="Pfam" id="PF10988">
    <property type="entry name" value="DUF2807"/>
    <property type="match status" value="1"/>
</dbReference>
<gene>
    <name evidence="2" type="ORF">N7U66_16385</name>
</gene>
<dbReference type="Gene3D" id="2.160.20.120">
    <property type="match status" value="1"/>
</dbReference>
<proteinExistence type="predicted"/>
<sequence>MISEDFNEEYHTDGLFVLQVNCERLNVTINNLSTCFIEGNVENLKLQFFSGDARFEGRNLLAQNINIFHRGSNDIIINPQVSLVADLVGTGDVIVVNRPPVLDIQEQYTGRVIFE</sequence>
<protein>
    <submittedName>
        <fullName evidence="2">DUF2807 domain-containing protein</fullName>
    </submittedName>
</protein>
<dbReference type="AlphaFoldDB" id="A0A9E8MU29"/>
<feature type="domain" description="Putative auto-transporter adhesin head GIN" evidence="1">
    <location>
        <begin position="6"/>
        <end position="99"/>
    </location>
</feature>
<name>A0A9E8MU29_9FLAO</name>
<keyword evidence="3" id="KW-1185">Reference proteome</keyword>
<accession>A0A9E8MU29</accession>
<evidence type="ECO:0000259" key="1">
    <source>
        <dbReference type="Pfam" id="PF10988"/>
    </source>
</evidence>
<evidence type="ECO:0000313" key="3">
    <source>
        <dbReference type="Proteomes" id="UP001164705"/>
    </source>
</evidence>
<reference evidence="2" key="1">
    <citation type="submission" date="2022-11" db="EMBL/GenBank/DDBJ databases">
        <title>Lacinutrix neustonica HL-RS19T sp. nov., isolated from the surface microlayer sample of brackish Lake Shihwa.</title>
        <authorList>
            <person name="Choi J.Y."/>
            <person name="Hwang C.Y."/>
        </authorList>
    </citation>
    <scope>NUCLEOTIDE SEQUENCE</scope>
    <source>
        <strain evidence="2">HL-RS19</strain>
    </source>
</reference>
<dbReference type="Proteomes" id="UP001164705">
    <property type="component" value="Chromosome"/>
</dbReference>
<dbReference type="RefSeq" id="WP_267676141.1">
    <property type="nucleotide sequence ID" value="NZ_CP113088.1"/>
</dbReference>
<dbReference type="EMBL" id="CP113088">
    <property type="protein sequence ID" value="WAC01528.1"/>
    <property type="molecule type" value="Genomic_DNA"/>
</dbReference>
<dbReference type="InterPro" id="IPR021255">
    <property type="entry name" value="DUF2807"/>
</dbReference>
<organism evidence="2 3">
    <name type="scientific">Lacinutrix neustonica</name>
    <dbReference type="NCBI Taxonomy" id="2980107"/>
    <lineage>
        <taxon>Bacteria</taxon>
        <taxon>Pseudomonadati</taxon>
        <taxon>Bacteroidota</taxon>
        <taxon>Flavobacteriia</taxon>
        <taxon>Flavobacteriales</taxon>
        <taxon>Flavobacteriaceae</taxon>
        <taxon>Lacinutrix</taxon>
    </lineage>
</organism>
<dbReference type="KEGG" id="lnu:N7U66_16385"/>